<proteinExistence type="predicted"/>
<dbReference type="GeneID" id="28801892"/>
<dbReference type="RefSeq" id="YP_009274937.1">
    <property type="nucleotide sequence ID" value="NC_030920.1"/>
</dbReference>
<name>A0A0Y0AID9_9CAUD</name>
<evidence type="ECO:0000313" key="1">
    <source>
        <dbReference type="EMBL" id="AMB18813.1"/>
    </source>
</evidence>
<gene>
    <name evidence="1" type="ORF">Eldridge_0233</name>
</gene>
<dbReference type="KEGG" id="vg:28801892"/>
<keyword evidence="2" id="KW-1185">Reference proteome</keyword>
<reference evidence="1 2" key="1">
    <citation type="journal article" date="2016" name="Genome Announc.">
        <title>Complete Genome Sequence of Bacillus megaterium Bacteriophage Eldridge.</title>
        <authorList>
            <person name="Reveille A.M."/>
            <person name="Eldridge K.A."/>
            <person name="Temple L.M."/>
        </authorList>
    </citation>
    <scope>NUCLEOTIDE SEQUENCE [LARGE SCALE GENOMIC DNA]</scope>
</reference>
<evidence type="ECO:0000313" key="2">
    <source>
        <dbReference type="Proteomes" id="UP000204502"/>
    </source>
</evidence>
<accession>A0A0Y0AID9</accession>
<dbReference type="EMBL" id="KU253712">
    <property type="protein sequence ID" value="AMB18813.1"/>
    <property type="molecule type" value="Genomic_DNA"/>
</dbReference>
<sequence length="51" mass="5814">MTREEQALQLIIDNVLATQSALDVLDDETKATLRRRLYDCACCIVEEQLDS</sequence>
<organism evidence="1 2">
    <name type="scientific">Bacillus phage Eldridge</name>
    <dbReference type="NCBI Taxonomy" id="1776293"/>
    <lineage>
        <taxon>Viruses</taxon>
        <taxon>Duplodnaviria</taxon>
        <taxon>Heunggongvirae</taxon>
        <taxon>Uroviricota</taxon>
        <taxon>Caudoviricetes</taxon>
        <taxon>Herelleviridae</taxon>
        <taxon>Bastillevirinae</taxon>
        <taxon>Eldridgevirus</taxon>
        <taxon>Eldridgevirus eldridge</taxon>
    </lineage>
</organism>
<dbReference type="Proteomes" id="UP000204502">
    <property type="component" value="Segment"/>
</dbReference>
<protein>
    <submittedName>
        <fullName evidence="1">Uncharacterized protein</fullName>
    </submittedName>
</protein>